<evidence type="ECO:0000256" key="8">
    <source>
        <dbReference type="ARBA" id="ARBA00023277"/>
    </source>
</evidence>
<feature type="region of interest" description="Disordered" evidence="11">
    <location>
        <begin position="28"/>
        <end position="50"/>
    </location>
</feature>
<evidence type="ECO:0000256" key="9">
    <source>
        <dbReference type="ARBA" id="ARBA00023326"/>
    </source>
</evidence>
<evidence type="ECO:0000256" key="2">
    <source>
        <dbReference type="ARBA" id="ARBA00004613"/>
    </source>
</evidence>
<keyword evidence="6" id="KW-0858">Xylan degradation</keyword>
<gene>
    <name evidence="14" type="ORF">OHC33_003917</name>
</gene>
<accession>A0AAN8I925</accession>
<keyword evidence="15" id="KW-1185">Reference proteome</keyword>
<dbReference type="PANTHER" id="PTHR31490">
    <property type="entry name" value="GLYCOSYL HYDROLASE"/>
    <property type="match status" value="1"/>
</dbReference>
<evidence type="ECO:0000256" key="5">
    <source>
        <dbReference type="ARBA" id="ARBA00022525"/>
    </source>
</evidence>
<dbReference type="Pfam" id="PF00331">
    <property type="entry name" value="Glyco_hydro_10"/>
    <property type="match status" value="1"/>
</dbReference>
<dbReference type="PROSITE" id="PS51760">
    <property type="entry name" value="GH10_2"/>
    <property type="match status" value="1"/>
</dbReference>
<keyword evidence="8 10" id="KW-0119">Carbohydrate metabolism</keyword>
<proteinExistence type="inferred from homology"/>
<dbReference type="PANTHER" id="PTHR31490:SF35">
    <property type="entry name" value="ENDO-1,4-BETA-XYLANASE"/>
    <property type="match status" value="1"/>
</dbReference>
<feature type="domain" description="GH10" evidence="13">
    <location>
        <begin position="85"/>
        <end position="392"/>
    </location>
</feature>
<comment type="caution">
    <text evidence="14">The sequence shown here is derived from an EMBL/GenBank/DDBJ whole genome shotgun (WGS) entry which is preliminary data.</text>
</comment>
<keyword evidence="12" id="KW-0732">Signal</keyword>
<keyword evidence="10" id="KW-0326">Glycosidase</keyword>
<dbReference type="InterPro" id="IPR001000">
    <property type="entry name" value="GH10_dom"/>
</dbReference>
<reference evidence="14 15" key="1">
    <citation type="submission" date="2022-12" db="EMBL/GenBank/DDBJ databases">
        <title>Genomic features and morphological characterization of a novel Knufia sp. strain isolated from spacecraft assembly facility.</title>
        <authorList>
            <person name="Teixeira M."/>
            <person name="Chander A.M."/>
            <person name="Stajich J.E."/>
            <person name="Venkateswaran K."/>
        </authorList>
    </citation>
    <scope>NUCLEOTIDE SEQUENCE [LARGE SCALE GENOMIC DNA]</scope>
    <source>
        <strain evidence="14 15">FJI-L2-BK-P2</strain>
    </source>
</reference>
<evidence type="ECO:0000313" key="14">
    <source>
        <dbReference type="EMBL" id="KAK5955236.1"/>
    </source>
</evidence>
<name>A0AAN8I925_9EURO</name>
<organism evidence="14 15">
    <name type="scientific">Knufia fluminis</name>
    <dbReference type="NCBI Taxonomy" id="191047"/>
    <lineage>
        <taxon>Eukaryota</taxon>
        <taxon>Fungi</taxon>
        <taxon>Dikarya</taxon>
        <taxon>Ascomycota</taxon>
        <taxon>Pezizomycotina</taxon>
        <taxon>Eurotiomycetes</taxon>
        <taxon>Chaetothyriomycetidae</taxon>
        <taxon>Chaetothyriales</taxon>
        <taxon>Trichomeriaceae</taxon>
        <taxon>Knufia</taxon>
    </lineage>
</organism>
<dbReference type="PRINTS" id="PR00134">
    <property type="entry name" value="GLHYDRLASE10"/>
</dbReference>
<comment type="catalytic activity">
    <reaction evidence="1 10">
        <text>Endohydrolysis of (1-&gt;4)-beta-D-xylosidic linkages in xylans.</text>
        <dbReference type="EC" id="3.2.1.8"/>
    </reaction>
</comment>
<feature type="chain" id="PRO_5042829208" description="Beta-xylanase" evidence="12">
    <location>
        <begin position="21"/>
        <end position="423"/>
    </location>
</feature>
<evidence type="ECO:0000256" key="7">
    <source>
        <dbReference type="ARBA" id="ARBA00022801"/>
    </source>
</evidence>
<evidence type="ECO:0000256" key="1">
    <source>
        <dbReference type="ARBA" id="ARBA00000681"/>
    </source>
</evidence>
<dbReference type="GO" id="GO:0031176">
    <property type="term" value="F:endo-1,4-beta-xylanase activity"/>
    <property type="evidence" value="ECO:0007669"/>
    <property type="project" value="UniProtKB-EC"/>
</dbReference>
<feature type="signal peptide" evidence="12">
    <location>
        <begin position="1"/>
        <end position="20"/>
    </location>
</feature>
<evidence type="ECO:0000259" key="13">
    <source>
        <dbReference type="PROSITE" id="PS51760"/>
    </source>
</evidence>
<dbReference type="AlphaFoldDB" id="A0AAN8I925"/>
<comment type="subcellular location">
    <subcellularLocation>
        <location evidence="2">Secreted</location>
    </subcellularLocation>
</comment>
<dbReference type="SUPFAM" id="SSF51445">
    <property type="entry name" value="(Trans)glycosidases"/>
    <property type="match status" value="1"/>
</dbReference>
<evidence type="ECO:0000256" key="4">
    <source>
        <dbReference type="ARBA" id="ARBA00007495"/>
    </source>
</evidence>
<dbReference type="Gene3D" id="3.20.20.80">
    <property type="entry name" value="Glycosidases"/>
    <property type="match status" value="1"/>
</dbReference>
<dbReference type="Proteomes" id="UP001316803">
    <property type="component" value="Unassembled WGS sequence"/>
</dbReference>
<evidence type="ECO:0000256" key="11">
    <source>
        <dbReference type="SAM" id="MobiDB-lite"/>
    </source>
</evidence>
<keyword evidence="5" id="KW-0964">Secreted</keyword>
<dbReference type="SMART" id="SM00633">
    <property type="entry name" value="Glyco_10"/>
    <property type="match status" value="1"/>
</dbReference>
<comment type="pathway">
    <text evidence="3">Glycan degradation; xylan degradation.</text>
</comment>
<dbReference type="InterPro" id="IPR044846">
    <property type="entry name" value="GH10"/>
</dbReference>
<evidence type="ECO:0000256" key="10">
    <source>
        <dbReference type="RuleBase" id="RU361174"/>
    </source>
</evidence>
<evidence type="ECO:0000313" key="15">
    <source>
        <dbReference type="Proteomes" id="UP001316803"/>
    </source>
</evidence>
<dbReference type="GO" id="GO:0045493">
    <property type="term" value="P:xylan catabolic process"/>
    <property type="evidence" value="ECO:0007669"/>
    <property type="project" value="UniProtKB-KW"/>
</dbReference>
<keyword evidence="7 10" id="KW-0378">Hydrolase</keyword>
<comment type="similarity">
    <text evidence="4 10">Belongs to the glycosyl hydrolase 10 (cellulase F) family.</text>
</comment>
<evidence type="ECO:0000256" key="6">
    <source>
        <dbReference type="ARBA" id="ARBA00022651"/>
    </source>
</evidence>
<dbReference type="GO" id="GO:0005576">
    <property type="term" value="C:extracellular region"/>
    <property type="evidence" value="ECO:0007669"/>
    <property type="project" value="UniProtKB-SubCell"/>
</dbReference>
<evidence type="ECO:0000256" key="12">
    <source>
        <dbReference type="SAM" id="SignalP"/>
    </source>
</evidence>
<dbReference type="EMBL" id="JAKLMC020000007">
    <property type="protein sequence ID" value="KAK5955236.1"/>
    <property type="molecule type" value="Genomic_DNA"/>
</dbReference>
<sequence>MPSKVAAFLSLLASASVASAVPQSWQPWSSGASAPASSSSPAQATPASTSSASSYTTCGPDCICPYAPPYLNELAAAEGKYFGTATDQPGTGEDTDIIYQKILNGTIFGQVTPANGMKGMNTEPELGVFNYTMGDVVVQIAQDHNKILRCHNLIWSSQQPEWLTSENYTWTRETLLPVMENHIKTLITHWADVCHAWDVVNEAFASNGTLSASPWLDVIGPDYLPLAFQYAHEAVQSTGKDIKIYYNDYGIESPSEKVDAVYQLVRDLQAQGIQISVGLESHFTVLDPNTFEAQSAVMAGLQDLGVTFALTELDVRFPTLPPNETYSYEAQAFRYWESVSACMQYSGCEGITVWDFADQYSWIPATFEGEGEADLYSADYTRKPAYYAVAEALQGQACSVCGDVSQYETTDADTCADPSGNCN</sequence>
<evidence type="ECO:0000256" key="3">
    <source>
        <dbReference type="ARBA" id="ARBA00004851"/>
    </source>
</evidence>
<dbReference type="InterPro" id="IPR017853">
    <property type="entry name" value="GH"/>
</dbReference>
<keyword evidence="9 10" id="KW-0624">Polysaccharide degradation</keyword>
<protein>
    <recommendedName>
        <fullName evidence="10">Beta-xylanase</fullName>
        <ecNumber evidence="10">3.2.1.8</ecNumber>
    </recommendedName>
</protein>
<dbReference type="EC" id="3.2.1.8" evidence="10"/>